<evidence type="ECO:0000313" key="2">
    <source>
        <dbReference type="Proteomes" id="UP000789375"/>
    </source>
</evidence>
<dbReference type="AlphaFoldDB" id="A0A9N9G6T9"/>
<keyword evidence="2" id="KW-1185">Reference proteome</keyword>
<accession>A0A9N9G6T9</accession>
<organism evidence="1 2">
    <name type="scientific">Funneliformis mosseae</name>
    <name type="common">Endomycorrhizal fungus</name>
    <name type="synonym">Glomus mosseae</name>
    <dbReference type="NCBI Taxonomy" id="27381"/>
    <lineage>
        <taxon>Eukaryota</taxon>
        <taxon>Fungi</taxon>
        <taxon>Fungi incertae sedis</taxon>
        <taxon>Mucoromycota</taxon>
        <taxon>Glomeromycotina</taxon>
        <taxon>Glomeromycetes</taxon>
        <taxon>Glomerales</taxon>
        <taxon>Glomeraceae</taxon>
        <taxon>Funneliformis</taxon>
    </lineage>
</organism>
<dbReference type="Proteomes" id="UP000789375">
    <property type="component" value="Unassembled WGS sequence"/>
</dbReference>
<comment type="caution">
    <text evidence="1">The sequence shown here is derived from an EMBL/GenBank/DDBJ whole genome shotgun (WGS) entry which is preliminary data.</text>
</comment>
<evidence type="ECO:0000313" key="1">
    <source>
        <dbReference type="EMBL" id="CAG8588967.1"/>
    </source>
</evidence>
<name>A0A9N9G6T9_FUNMO</name>
<sequence>MKLYRKVDFNDNMIRFYEITKIHSDVVETLKSIILPKNTHETITSIDPKTYENDIPSKTQLDLSHVTTTELSKFMNEFHERNLESSVSNTDIIFESEAKANEAADPINVIMNRENETVEIAVAYENVQYNKKNLWCIRFKKFASSSNIKETFEKIIKDFDSCSIHLKLARSNTNKQLISILSSDIIEMKKFLDNIEG</sequence>
<feature type="non-terminal residue" evidence="1">
    <location>
        <position position="1"/>
    </location>
</feature>
<dbReference type="EMBL" id="CAJVPP010002143">
    <property type="protein sequence ID" value="CAG8588967.1"/>
    <property type="molecule type" value="Genomic_DNA"/>
</dbReference>
<reference evidence="1" key="1">
    <citation type="submission" date="2021-06" db="EMBL/GenBank/DDBJ databases">
        <authorList>
            <person name="Kallberg Y."/>
            <person name="Tangrot J."/>
            <person name="Rosling A."/>
        </authorList>
    </citation>
    <scope>NUCLEOTIDE SEQUENCE</scope>
    <source>
        <strain evidence="1">87-6 pot B 2015</strain>
    </source>
</reference>
<protein>
    <submittedName>
        <fullName evidence="1">7833_t:CDS:1</fullName>
    </submittedName>
</protein>
<gene>
    <name evidence="1" type="ORF">FMOSSE_LOCUS8337</name>
</gene>
<proteinExistence type="predicted"/>